<keyword evidence="2" id="KW-0472">Membrane</keyword>
<keyword evidence="4" id="KW-1185">Reference proteome</keyword>
<evidence type="ECO:0000256" key="1">
    <source>
        <dbReference type="SAM" id="MobiDB-lite"/>
    </source>
</evidence>
<name>I8AHJ3_9BACL</name>
<dbReference type="PANTHER" id="PTHR40040">
    <property type="entry name" value="SMALL HYDROPHOBIC PROTEIN-RELATED"/>
    <property type="match status" value="1"/>
</dbReference>
<dbReference type="PATRIC" id="fig|1196324.3.peg.2169"/>
<dbReference type="eggNOG" id="ENOG5033B6K">
    <property type="taxonomic scope" value="Bacteria"/>
</dbReference>
<dbReference type="OrthoDB" id="2943217at2"/>
<keyword evidence="2" id="KW-1133">Transmembrane helix</keyword>
<evidence type="ECO:0000256" key="2">
    <source>
        <dbReference type="SAM" id="Phobius"/>
    </source>
</evidence>
<accession>I8AHJ3</accession>
<keyword evidence="2" id="KW-0812">Transmembrane</keyword>
<feature type="transmembrane region" description="Helical" evidence="2">
    <location>
        <begin position="106"/>
        <end position="128"/>
    </location>
</feature>
<evidence type="ECO:0000313" key="4">
    <source>
        <dbReference type="Proteomes" id="UP000004080"/>
    </source>
</evidence>
<feature type="compositionally biased region" description="Basic and acidic residues" evidence="1">
    <location>
        <begin position="40"/>
        <end position="63"/>
    </location>
</feature>
<organism evidence="3 4">
    <name type="scientific">Fictibacillus macauensis ZFHKF-1</name>
    <dbReference type="NCBI Taxonomy" id="1196324"/>
    <lineage>
        <taxon>Bacteria</taxon>
        <taxon>Bacillati</taxon>
        <taxon>Bacillota</taxon>
        <taxon>Bacilli</taxon>
        <taxon>Bacillales</taxon>
        <taxon>Fictibacillaceae</taxon>
        <taxon>Fictibacillus</taxon>
    </lineage>
</organism>
<dbReference type="InterPro" id="IPR055338">
    <property type="entry name" value="YqfX-like"/>
</dbReference>
<evidence type="ECO:0008006" key="5">
    <source>
        <dbReference type="Google" id="ProtNLM"/>
    </source>
</evidence>
<reference evidence="3 4" key="1">
    <citation type="journal article" date="2012" name="J. Bacteriol.">
        <title>Genome of Bacillus macauensis ZFHKF-1, a Long-Chain-Forming Bacterium.</title>
        <authorList>
            <person name="Cai L."/>
            <person name="Zhang T."/>
        </authorList>
    </citation>
    <scope>NUCLEOTIDE SEQUENCE [LARGE SCALE GENOMIC DNA]</scope>
    <source>
        <strain evidence="3 4">ZFHKF-1</strain>
    </source>
</reference>
<evidence type="ECO:0000313" key="3">
    <source>
        <dbReference type="EMBL" id="EIT85187.1"/>
    </source>
</evidence>
<gene>
    <name evidence="3" type="ORF">A374_10605</name>
</gene>
<protein>
    <recommendedName>
        <fullName evidence="5">DUF4190 domain-containing protein</fullName>
    </recommendedName>
</protein>
<feature type="region of interest" description="Disordered" evidence="1">
    <location>
        <begin position="33"/>
        <end position="63"/>
    </location>
</feature>
<sequence length="129" mass="14060">MDHKHSDDRRNKPVLDDRNSLYREEMAAEALPLSGAVALPEHEERGEQIDRRSRSEEERRESVHAGKVWAMFAVISSVLSLFIVPIVFGLIGIVCGIVGAKRGSAVAGYTGVGIGLASIIMSILLAPFF</sequence>
<dbReference type="Proteomes" id="UP000004080">
    <property type="component" value="Unassembled WGS sequence"/>
</dbReference>
<dbReference type="RefSeq" id="WP_007202205.1">
    <property type="nucleotide sequence ID" value="NZ_AKKV01000026.1"/>
</dbReference>
<dbReference type="AlphaFoldDB" id="I8AHJ3"/>
<dbReference type="PANTHER" id="PTHR40040:SF1">
    <property type="entry name" value="MEMBRANE PROTEIN"/>
    <property type="match status" value="1"/>
</dbReference>
<dbReference type="EMBL" id="AKKV01000026">
    <property type="protein sequence ID" value="EIT85187.1"/>
    <property type="molecule type" value="Genomic_DNA"/>
</dbReference>
<feature type="transmembrane region" description="Helical" evidence="2">
    <location>
        <begin position="68"/>
        <end position="100"/>
    </location>
</feature>
<dbReference type="STRING" id="1196324.A374_10605"/>
<comment type="caution">
    <text evidence="3">The sequence shown here is derived from an EMBL/GenBank/DDBJ whole genome shotgun (WGS) entry which is preliminary data.</text>
</comment>
<proteinExistence type="predicted"/>